<accession>A0ABQ0M268</accession>
<dbReference type="EMBL" id="DF849461">
    <property type="protein sequence ID" value="GAT57440.1"/>
    <property type="molecule type" value="Genomic_DNA"/>
</dbReference>
<feature type="signal peptide" evidence="1">
    <location>
        <begin position="1"/>
        <end position="20"/>
    </location>
</feature>
<organism evidence="2 3">
    <name type="scientific">Mycena chlorophos</name>
    <name type="common">Agaric fungus</name>
    <name type="synonym">Agaricus chlorophos</name>
    <dbReference type="NCBI Taxonomy" id="658473"/>
    <lineage>
        <taxon>Eukaryota</taxon>
        <taxon>Fungi</taxon>
        <taxon>Dikarya</taxon>
        <taxon>Basidiomycota</taxon>
        <taxon>Agaricomycotina</taxon>
        <taxon>Agaricomycetes</taxon>
        <taxon>Agaricomycetidae</taxon>
        <taxon>Agaricales</taxon>
        <taxon>Marasmiineae</taxon>
        <taxon>Mycenaceae</taxon>
        <taxon>Mycena</taxon>
    </lineage>
</organism>
<reference evidence="2" key="1">
    <citation type="submission" date="2014-09" db="EMBL/GenBank/DDBJ databases">
        <title>Genome sequence of the luminous mushroom Mycena chlorophos for searching fungal bioluminescence genes.</title>
        <authorList>
            <person name="Tanaka Y."/>
            <person name="Kasuga D."/>
            <person name="Oba Y."/>
            <person name="Hase S."/>
            <person name="Sato K."/>
            <person name="Oba Y."/>
            <person name="Sakakibara Y."/>
        </authorList>
    </citation>
    <scope>NUCLEOTIDE SEQUENCE</scope>
</reference>
<protein>
    <recommendedName>
        <fullName evidence="4">Smr domain-containing protein</fullName>
    </recommendedName>
</protein>
<proteinExistence type="predicted"/>
<evidence type="ECO:0000313" key="3">
    <source>
        <dbReference type="Proteomes" id="UP000815677"/>
    </source>
</evidence>
<keyword evidence="3" id="KW-1185">Reference proteome</keyword>
<dbReference type="SUPFAM" id="SSF160443">
    <property type="entry name" value="SMR domain-like"/>
    <property type="match status" value="1"/>
</dbReference>
<dbReference type="InterPro" id="IPR036063">
    <property type="entry name" value="Smr_dom_sf"/>
</dbReference>
<name>A0ABQ0M268_MYCCL</name>
<dbReference type="Proteomes" id="UP000815677">
    <property type="component" value="Unassembled WGS sequence"/>
</dbReference>
<keyword evidence="1" id="KW-0732">Signal</keyword>
<evidence type="ECO:0000313" key="2">
    <source>
        <dbReference type="EMBL" id="GAT57440.1"/>
    </source>
</evidence>
<gene>
    <name evidence="2" type="ORF">MCHLO_13973</name>
</gene>
<feature type="chain" id="PRO_5046575056" description="Smr domain-containing protein" evidence="1">
    <location>
        <begin position="21"/>
        <end position="200"/>
    </location>
</feature>
<evidence type="ECO:0000256" key="1">
    <source>
        <dbReference type="SAM" id="SignalP"/>
    </source>
</evidence>
<evidence type="ECO:0008006" key="4">
    <source>
        <dbReference type="Google" id="ProtNLM"/>
    </source>
</evidence>
<sequence length="200" mass="22118">MSLDLSLGLLSLAAALWVSAGRPNNHIREVRFQGRTHRITPTTPVHPNCHPDTPEAAKCLRHEASNALDRARKARRKGQHAMAKIYANHARVLDNNAKNGVCRSCPTFPALILGRKHLAPNVVDLNGLNAIEAKAKVDLAILRAESRGYSQLRLVVGIGRQFVDGRFQLGPKLMEYIEGELHRLARVSRHNSNVIIVSLN</sequence>